<feature type="non-terminal residue" evidence="1">
    <location>
        <position position="160"/>
    </location>
</feature>
<evidence type="ECO:0000313" key="1">
    <source>
        <dbReference type="EMBL" id="EFJ01933.1"/>
    </source>
</evidence>
<protein>
    <submittedName>
        <fullName evidence="1">Uncharacterized protein</fullName>
    </submittedName>
</protein>
<sequence length="160" mass="18468">MSTCLLKVSEDDIFNTVLFVFKHDRAYDIRTTVDEQGARTVSIVCRAGEKESLGRIDWREKAFMVYGIEVPWRCSKRKESTLGSSRNWRWGKKEYLVTGDGKRTVNAIDVKDDSVAGTYAPPQRHLFRQNESARIETAYTAYDEQTVFLLLVILHNLSKR</sequence>
<dbReference type="InParanoid" id="D8PKE3"/>
<dbReference type="VEuPathDB" id="FungiDB:SCHCODRAFT_02501241"/>
<dbReference type="EMBL" id="GL377302">
    <property type="protein sequence ID" value="EFJ01933.1"/>
    <property type="molecule type" value="Genomic_DNA"/>
</dbReference>
<dbReference type="Proteomes" id="UP000007431">
    <property type="component" value="Unassembled WGS sequence"/>
</dbReference>
<dbReference type="AlphaFoldDB" id="D8PKE3"/>
<dbReference type="HOGENOM" id="CLU_1653139_0_0_1"/>
<proteinExistence type="predicted"/>
<accession>D8PKE3</accession>
<reference evidence="1 2" key="1">
    <citation type="journal article" date="2010" name="Nat. Biotechnol.">
        <title>Genome sequence of the model mushroom Schizophyllum commune.</title>
        <authorList>
            <person name="Ohm R.A."/>
            <person name="de Jong J.F."/>
            <person name="Lugones L.G."/>
            <person name="Aerts A."/>
            <person name="Kothe E."/>
            <person name="Stajich J.E."/>
            <person name="de Vries R.P."/>
            <person name="Record E."/>
            <person name="Levasseur A."/>
            <person name="Baker S.E."/>
            <person name="Bartholomew K.A."/>
            <person name="Coutinho P.M."/>
            <person name="Erdmann S."/>
            <person name="Fowler T.J."/>
            <person name="Gathman A.C."/>
            <person name="Lombard V."/>
            <person name="Henrissat B."/>
            <person name="Knabe N."/>
            <person name="Kuees U."/>
            <person name="Lilly W.W."/>
            <person name="Lindquist E."/>
            <person name="Lucas S."/>
            <person name="Magnuson J.K."/>
            <person name="Piumi F."/>
            <person name="Raudaskoski M."/>
            <person name="Salamov A."/>
            <person name="Schmutz J."/>
            <person name="Schwarze F.W.M.R."/>
            <person name="vanKuyk P.A."/>
            <person name="Horton J.S."/>
            <person name="Grigoriev I.V."/>
            <person name="Woesten H.A.B."/>
        </authorList>
    </citation>
    <scope>NUCLEOTIDE SEQUENCE [LARGE SCALE GENOMIC DNA]</scope>
    <source>
        <strain evidence="2">H4-8 / FGSC 9210</strain>
    </source>
</reference>
<dbReference type="RefSeq" id="XP_003036835.1">
    <property type="nucleotide sequence ID" value="XM_003036789.1"/>
</dbReference>
<organism evidence="2">
    <name type="scientific">Schizophyllum commune (strain H4-8 / FGSC 9210)</name>
    <name type="common">Split gill fungus</name>
    <dbReference type="NCBI Taxonomy" id="578458"/>
    <lineage>
        <taxon>Eukaryota</taxon>
        <taxon>Fungi</taxon>
        <taxon>Dikarya</taxon>
        <taxon>Basidiomycota</taxon>
        <taxon>Agaricomycotina</taxon>
        <taxon>Agaricomycetes</taxon>
        <taxon>Agaricomycetidae</taxon>
        <taxon>Agaricales</taxon>
        <taxon>Schizophyllaceae</taxon>
        <taxon>Schizophyllum</taxon>
    </lineage>
</organism>
<gene>
    <name evidence="1" type="ORF">SCHCODRAFT_103128</name>
</gene>
<dbReference type="OrthoDB" id="2920287at2759"/>
<dbReference type="GeneID" id="9588544"/>
<dbReference type="KEGG" id="scm:SCHCO_02501241"/>
<keyword evidence="2" id="KW-1185">Reference proteome</keyword>
<name>D8PKE3_SCHCM</name>
<evidence type="ECO:0000313" key="2">
    <source>
        <dbReference type="Proteomes" id="UP000007431"/>
    </source>
</evidence>